<keyword evidence="5 7" id="KW-0067">ATP-binding</keyword>
<dbReference type="GO" id="GO:0015833">
    <property type="term" value="P:peptide transport"/>
    <property type="evidence" value="ECO:0007669"/>
    <property type="project" value="InterPro"/>
</dbReference>
<dbReference type="GO" id="GO:0016887">
    <property type="term" value="F:ATP hydrolysis activity"/>
    <property type="evidence" value="ECO:0007669"/>
    <property type="project" value="InterPro"/>
</dbReference>
<dbReference type="InterPro" id="IPR003593">
    <property type="entry name" value="AAA+_ATPase"/>
</dbReference>
<protein>
    <submittedName>
        <fullName evidence="7">Peptide/nickel transport system ATP-binding protein</fullName>
    </submittedName>
</protein>
<dbReference type="RefSeq" id="WP_097174813.1">
    <property type="nucleotide sequence ID" value="NZ_OBML01000005.1"/>
</dbReference>
<dbReference type="Pfam" id="PF08352">
    <property type="entry name" value="oligo_HPY"/>
    <property type="match status" value="1"/>
</dbReference>
<dbReference type="InterPro" id="IPR027417">
    <property type="entry name" value="P-loop_NTPase"/>
</dbReference>
<dbReference type="PROSITE" id="PS00211">
    <property type="entry name" value="ABC_TRANSPORTER_1"/>
    <property type="match status" value="1"/>
</dbReference>
<dbReference type="SMART" id="SM00382">
    <property type="entry name" value="AAA"/>
    <property type="match status" value="1"/>
</dbReference>
<feature type="domain" description="ABC transporter" evidence="6">
    <location>
        <begin position="25"/>
        <end position="271"/>
    </location>
</feature>
<dbReference type="GO" id="GO:0055085">
    <property type="term" value="P:transmembrane transport"/>
    <property type="evidence" value="ECO:0007669"/>
    <property type="project" value="UniProtKB-ARBA"/>
</dbReference>
<evidence type="ECO:0000259" key="6">
    <source>
        <dbReference type="PROSITE" id="PS50893"/>
    </source>
</evidence>
<evidence type="ECO:0000256" key="4">
    <source>
        <dbReference type="ARBA" id="ARBA00022741"/>
    </source>
</evidence>
<dbReference type="Gene3D" id="3.40.50.300">
    <property type="entry name" value="P-loop containing nucleotide triphosphate hydrolases"/>
    <property type="match status" value="1"/>
</dbReference>
<keyword evidence="4" id="KW-0547">Nucleotide-binding</keyword>
<keyword evidence="8" id="KW-1185">Reference proteome</keyword>
<evidence type="ECO:0000256" key="5">
    <source>
        <dbReference type="ARBA" id="ARBA00022840"/>
    </source>
</evidence>
<dbReference type="NCBIfam" id="TIGR01727">
    <property type="entry name" value="oligo_HPY"/>
    <property type="match status" value="1"/>
</dbReference>
<dbReference type="CDD" id="cd03257">
    <property type="entry name" value="ABC_NikE_OppD_transporters"/>
    <property type="match status" value="1"/>
</dbReference>
<comment type="subcellular location">
    <subcellularLocation>
        <location evidence="1">Cell inner membrane</location>
        <topology evidence="1">Peripheral membrane protein</topology>
    </subcellularLocation>
</comment>
<keyword evidence="3" id="KW-0813">Transport</keyword>
<dbReference type="InterPro" id="IPR013563">
    <property type="entry name" value="Oligopep_ABC_C"/>
</dbReference>
<sequence length="340" mass="36317">MSPTTTTQAAAAPGAASDANAVPVLELAGVTKTYRVKQGMFSAPKPLHALGGVNLKIHRKDVLGLVGESGCGKSTLAKILLGLEAPTSGKVLIDGREVTARERTVLARRIQPIFQDPYSSLNPRKSIEDIIALPLVVHKIGDSASRAKAVTRMLDLVGLPQRVLRGYPNQLSGGQRQRVAIARALVMNPEIVICDEPTSALDVSVQSQILNLLGDLREELGLTYLFISHNLAVVEHLATRVAVMYLGKIVEEAPASELFAGPRHPYTQALLESVLTPDPNLSVPDTHLGATYPNPIDPPSGCHFHPRCAKVMDICKTTPPPHVAGPQGHVDCHLHAAPAR</sequence>
<reference evidence="7 8" key="1">
    <citation type="submission" date="2017-08" db="EMBL/GenBank/DDBJ databases">
        <authorList>
            <person name="de Groot N.N."/>
        </authorList>
    </citation>
    <scope>NUCLEOTIDE SEQUENCE [LARGE SCALE GENOMIC DNA]</scope>
    <source>
        <strain evidence="7 8">USBA 352</strain>
    </source>
</reference>
<dbReference type="OrthoDB" id="9802264at2"/>
<accession>A0A285SK39</accession>
<name>A0A285SK39_9HYPH</name>
<evidence type="ECO:0000256" key="3">
    <source>
        <dbReference type="ARBA" id="ARBA00022448"/>
    </source>
</evidence>
<dbReference type="AlphaFoldDB" id="A0A285SK39"/>
<evidence type="ECO:0000256" key="1">
    <source>
        <dbReference type="ARBA" id="ARBA00004417"/>
    </source>
</evidence>
<dbReference type="PANTHER" id="PTHR43776">
    <property type="entry name" value="TRANSPORT ATP-BINDING PROTEIN"/>
    <property type="match status" value="1"/>
</dbReference>
<evidence type="ECO:0000313" key="7">
    <source>
        <dbReference type="EMBL" id="SOC06513.1"/>
    </source>
</evidence>
<dbReference type="GO" id="GO:0005524">
    <property type="term" value="F:ATP binding"/>
    <property type="evidence" value="ECO:0007669"/>
    <property type="project" value="UniProtKB-KW"/>
</dbReference>
<dbReference type="EMBL" id="OBML01000005">
    <property type="protein sequence ID" value="SOC06513.1"/>
    <property type="molecule type" value="Genomic_DNA"/>
</dbReference>
<comment type="similarity">
    <text evidence="2">Belongs to the ABC transporter superfamily.</text>
</comment>
<evidence type="ECO:0000256" key="2">
    <source>
        <dbReference type="ARBA" id="ARBA00005417"/>
    </source>
</evidence>
<dbReference type="FunFam" id="3.40.50.300:FF:000016">
    <property type="entry name" value="Oligopeptide ABC transporter ATP-binding component"/>
    <property type="match status" value="1"/>
</dbReference>
<dbReference type="InterPro" id="IPR003439">
    <property type="entry name" value="ABC_transporter-like_ATP-bd"/>
</dbReference>
<dbReference type="SUPFAM" id="SSF52540">
    <property type="entry name" value="P-loop containing nucleoside triphosphate hydrolases"/>
    <property type="match status" value="1"/>
</dbReference>
<dbReference type="Pfam" id="PF00005">
    <property type="entry name" value="ABC_tran"/>
    <property type="match status" value="1"/>
</dbReference>
<dbReference type="InterPro" id="IPR050319">
    <property type="entry name" value="ABC_transp_ATP-bind"/>
</dbReference>
<dbReference type="InterPro" id="IPR017871">
    <property type="entry name" value="ABC_transporter-like_CS"/>
</dbReference>
<organism evidence="7 8">
    <name type="scientific">Stappia indica</name>
    <dbReference type="NCBI Taxonomy" id="538381"/>
    <lineage>
        <taxon>Bacteria</taxon>
        <taxon>Pseudomonadati</taxon>
        <taxon>Pseudomonadota</taxon>
        <taxon>Alphaproteobacteria</taxon>
        <taxon>Hyphomicrobiales</taxon>
        <taxon>Stappiaceae</taxon>
        <taxon>Stappia</taxon>
    </lineage>
</organism>
<dbReference type="PROSITE" id="PS50893">
    <property type="entry name" value="ABC_TRANSPORTER_2"/>
    <property type="match status" value="1"/>
</dbReference>
<dbReference type="STRING" id="538381.GCA_001696535_02178"/>
<gene>
    <name evidence="7" type="ORF">SAMN05421512_105112</name>
</gene>
<dbReference type="Proteomes" id="UP000219331">
    <property type="component" value="Unassembled WGS sequence"/>
</dbReference>
<evidence type="ECO:0000313" key="8">
    <source>
        <dbReference type="Proteomes" id="UP000219331"/>
    </source>
</evidence>
<dbReference type="GO" id="GO:0005886">
    <property type="term" value="C:plasma membrane"/>
    <property type="evidence" value="ECO:0007669"/>
    <property type="project" value="UniProtKB-SubCell"/>
</dbReference>
<proteinExistence type="inferred from homology"/>